<keyword evidence="3 6" id="KW-1133">Transmembrane helix</keyword>
<dbReference type="InterPro" id="IPR049326">
    <property type="entry name" value="Rhodopsin_dom_fungi"/>
</dbReference>
<comment type="similarity">
    <text evidence="5">Belongs to the SAT4 family.</text>
</comment>
<dbReference type="GO" id="GO:0016020">
    <property type="term" value="C:membrane"/>
    <property type="evidence" value="ECO:0007669"/>
    <property type="project" value="UniProtKB-SubCell"/>
</dbReference>
<keyword evidence="9" id="KW-1185">Reference proteome</keyword>
<evidence type="ECO:0000313" key="9">
    <source>
        <dbReference type="Proteomes" id="UP000799757"/>
    </source>
</evidence>
<feature type="transmembrane region" description="Helical" evidence="6">
    <location>
        <begin position="28"/>
        <end position="50"/>
    </location>
</feature>
<dbReference type="InterPro" id="IPR052337">
    <property type="entry name" value="SAT4-like"/>
</dbReference>
<evidence type="ECO:0000313" key="8">
    <source>
        <dbReference type="EMBL" id="KAF2787628.1"/>
    </source>
</evidence>
<comment type="subcellular location">
    <subcellularLocation>
        <location evidence="1">Membrane</location>
        <topology evidence="1">Multi-pass membrane protein</topology>
    </subcellularLocation>
</comment>
<sequence>MTSKSSRFLAMESSSAPSSPFGTYRARVILGVVVAFTLTSTASLVLRFVGKRIKSTQVSSEDWIIIAAQVAVYALAITSILEVVLGNAGHLVTERPSKVPDALKLLIAVQCLYAISLGLVKVSICLFYNRIFDFRSFHIASWTIIAVVISWISAVIVYAFVTCRPLAFFWDPTIQGGSCVSHPVIPYIVLGVLDVVVDIFILALPLPLLCKLRVSPGDKVALFCIFGAGICTMVISILRVEALANLSFNDVTYTGAYSLVWSFMEPAIGISVACAPFFRPLIRRAFPNTDIELGTSYSKFHRLQPAQNSLPSFVNPNIRVARGNGKHGSFITTQVLEPGNWSTASHCDV</sequence>
<evidence type="ECO:0000259" key="7">
    <source>
        <dbReference type="Pfam" id="PF20684"/>
    </source>
</evidence>
<feature type="transmembrane region" description="Helical" evidence="6">
    <location>
        <begin position="139"/>
        <end position="161"/>
    </location>
</feature>
<evidence type="ECO:0000256" key="3">
    <source>
        <dbReference type="ARBA" id="ARBA00022989"/>
    </source>
</evidence>
<feature type="transmembrane region" description="Helical" evidence="6">
    <location>
        <begin position="220"/>
        <end position="238"/>
    </location>
</feature>
<name>A0A6A6WUQ3_9PLEO</name>
<dbReference type="AlphaFoldDB" id="A0A6A6WUQ3"/>
<organism evidence="8 9">
    <name type="scientific">Melanomma pulvis-pyrius CBS 109.77</name>
    <dbReference type="NCBI Taxonomy" id="1314802"/>
    <lineage>
        <taxon>Eukaryota</taxon>
        <taxon>Fungi</taxon>
        <taxon>Dikarya</taxon>
        <taxon>Ascomycota</taxon>
        <taxon>Pezizomycotina</taxon>
        <taxon>Dothideomycetes</taxon>
        <taxon>Pleosporomycetidae</taxon>
        <taxon>Pleosporales</taxon>
        <taxon>Melanommataceae</taxon>
        <taxon>Melanomma</taxon>
    </lineage>
</organism>
<dbReference type="PANTHER" id="PTHR33048">
    <property type="entry name" value="PTH11-LIKE INTEGRAL MEMBRANE PROTEIN (AFU_ORTHOLOGUE AFUA_5G11245)"/>
    <property type="match status" value="1"/>
</dbReference>
<evidence type="ECO:0000256" key="5">
    <source>
        <dbReference type="ARBA" id="ARBA00038359"/>
    </source>
</evidence>
<dbReference type="EMBL" id="MU002296">
    <property type="protein sequence ID" value="KAF2787628.1"/>
    <property type="molecule type" value="Genomic_DNA"/>
</dbReference>
<feature type="domain" description="Rhodopsin" evidence="7">
    <location>
        <begin position="46"/>
        <end position="284"/>
    </location>
</feature>
<evidence type="ECO:0000256" key="4">
    <source>
        <dbReference type="ARBA" id="ARBA00023136"/>
    </source>
</evidence>
<proteinExistence type="inferred from homology"/>
<evidence type="ECO:0000256" key="1">
    <source>
        <dbReference type="ARBA" id="ARBA00004141"/>
    </source>
</evidence>
<keyword evidence="4 6" id="KW-0472">Membrane</keyword>
<keyword evidence="2 6" id="KW-0812">Transmembrane</keyword>
<gene>
    <name evidence="8" type="ORF">K505DRAFT_367182</name>
</gene>
<feature type="transmembrane region" description="Helical" evidence="6">
    <location>
        <begin position="105"/>
        <end position="127"/>
    </location>
</feature>
<feature type="transmembrane region" description="Helical" evidence="6">
    <location>
        <begin position="62"/>
        <end position="85"/>
    </location>
</feature>
<dbReference type="OrthoDB" id="10017208at2759"/>
<evidence type="ECO:0000256" key="2">
    <source>
        <dbReference type="ARBA" id="ARBA00022692"/>
    </source>
</evidence>
<evidence type="ECO:0000256" key="6">
    <source>
        <dbReference type="SAM" id="Phobius"/>
    </source>
</evidence>
<feature type="transmembrane region" description="Helical" evidence="6">
    <location>
        <begin position="258"/>
        <end position="278"/>
    </location>
</feature>
<reference evidence="8" key="1">
    <citation type="journal article" date="2020" name="Stud. Mycol.">
        <title>101 Dothideomycetes genomes: a test case for predicting lifestyles and emergence of pathogens.</title>
        <authorList>
            <person name="Haridas S."/>
            <person name="Albert R."/>
            <person name="Binder M."/>
            <person name="Bloem J."/>
            <person name="Labutti K."/>
            <person name="Salamov A."/>
            <person name="Andreopoulos B."/>
            <person name="Baker S."/>
            <person name="Barry K."/>
            <person name="Bills G."/>
            <person name="Bluhm B."/>
            <person name="Cannon C."/>
            <person name="Castanera R."/>
            <person name="Culley D."/>
            <person name="Daum C."/>
            <person name="Ezra D."/>
            <person name="Gonzalez J."/>
            <person name="Henrissat B."/>
            <person name="Kuo A."/>
            <person name="Liang C."/>
            <person name="Lipzen A."/>
            <person name="Lutzoni F."/>
            <person name="Magnuson J."/>
            <person name="Mondo S."/>
            <person name="Nolan M."/>
            <person name="Ohm R."/>
            <person name="Pangilinan J."/>
            <person name="Park H.-J."/>
            <person name="Ramirez L."/>
            <person name="Alfaro M."/>
            <person name="Sun H."/>
            <person name="Tritt A."/>
            <person name="Yoshinaga Y."/>
            <person name="Zwiers L.-H."/>
            <person name="Turgeon B."/>
            <person name="Goodwin S."/>
            <person name="Spatafora J."/>
            <person name="Crous P."/>
            <person name="Grigoriev I."/>
        </authorList>
    </citation>
    <scope>NUCLEOTIDE SEQUENCE</scope>
    <source>
        <strain evidence="8">CBS 109.77</strain>
    </source>
</reference>
<dbReference type="Pfam" id="PF20684">
    <property type="entry name" value="Fung_rhodopsin"/>
    <property type="match status" value="1"/>
</dbReference>
<dbReference type="PANTHER" id="PTHR33048:SF57">
    <property type="entry name" value="INTEGRAL MEMBRANE PROTEIN-RELATED"/>
    <property type="match status" value="1"/>
</dbReference>
<dbReference type="Proteomes" id="UP000799757">
    <property type="component" value="Unassembled WGS sequence"/>
</dbReference>
<protein>
    <recommendedName>
        <fullName evidence="7">Rhodopsin domain-containing protein</fullName>
    </recommendedName>
</protein>
<accession>A0A6A6WUQ3</accession>
<feature type="transmembrane region" description="Helical" evidence="6">
    <location>
        <begin position="184"/>
        <end position="208"/>
    </location>
</feature>